<dbReference type="AlphaFoldDB" id="A0A3Q0KT58"/>
<evidence type="ECO:0000313" key="1">
    <source>
        <dbReference type="Proteomes" id="UP000008854"/>
    </source>
</evidence>
<protein>
    <submittedName>
        <fullName evidence="2">Mediator complex subunit 30</fullName>
    </submittedName>
</protein>
<reference evidence="2" key="2">
    <citation type="submission" date="2018-12" db="UniProtKB">
        <authorList>
            <consortium name="WormBaseParasite"/>
        </authorList>
    </citation>
    <scope>IDENTIFICATION</scope>
    <source>
        <strain evidence="2">Puerto Rican</strain>
    </source>
</reference>
<dbReference type="InParanoid" id="A0A3Q0KT58"/>
<name>A0A3Q0KT58_SCHMA</name>
<accession>A0A3Q0KT58</accession>
<reference evidence="1" key="1">
    <citation type="journal article" date="2012" name="PLoS Negl. Trop. Dis.">
        <title>A systematically improved high quality genome and transcriptome of the human blood fluke Schistosoma mansoni.</title>
        <authorList>
            <person name="Protasio A.V."/>
            <person name="Tsai I.J."/>
            <person name="Babbage A."/>
            <person name="Nichol S."/>
            <person name="Hunt M."/>
            <person name="Aslett M.A."/>
            <person name="De Silva N."/>
            <person name="Velarde G.S."/>
            <person name="Anderson T.J."/>
            <person name="Clark R.C."/>
            <person name="Davidson C."/>
            <person name="Dillon G.P."/>
            <person name="Holroyd N.E."/>
            <person name="LoVerde P.T."/>
            <person name="Lloyd C."/>
            <person name="McQuillan J."/>
            <person name="Oliveira G."/>
            <person name="Otto T.D."/>
            <person name="Parker-Manuel S.J."/>
            <person name="Quail M.A."/>
            <person name="Wilson R.A."/>
            <person name="Zerlotini A."/>
            <person name="Dunne D.W."/>
            <person name="Berriman M."/>
        </authorList>
    </citation>
    <scope>NUCLEOTIDE SEQUENCE [LARGE SCALE GENOMIC DNA]</scope>
    <source>
        <strain evidence="1">Puerto Rican</strain>
    </source>
</reference>
<sequence length="134" mass="15362">MLSGLRDLMLLFYACMDPKTRGVSAHQASIAGPQCVETLQQMKSNKELLKQAFHVVKESCDRLLPVDISDLVPYIDTPIKNKEPSPELKQLIIAREKVTKRLLTVTEELEKLRRILTKTVWELNDLTDLNVQKF</sequence>
<organism evidence="1 2">
    <name type="scientific">Schistosoma mansoni</name>
    <name type="common">Blood fluke</name>
    <dbReference type="NCBI Taxonomy" id="6183"/>
    <lineage>
        <taxon>Eukaryota</taxon>
        <taxon>Metazoa</taxon>
        <taxon>Spiralia</taxon>
        <taxon>Lophotrochozoa</taxon>
        <taxon>Platyhelminthes</taxon>
        <taxon>Trematoda</taxon>
        <taxon>Digenea</taxon>
        <taxon>Strigeidida</taxon>
        <taxon>Schistosomatoidea</taxon>
        <taxon>Schistosomatidae</taxon>
        <taxon>Schistosoma</taxon>
    </lineage>
</organism>
<dbReference type="STRING" id="6183.A0A3Q0KT58"/>
<dbReference type="WBParaSite" id="Smp_173410.1">
    <property type="protein sequence ID" value="Smp_173410.1"/>
    <property type="gene ID" value="Smp_173410"/>
</dbReference>
<evidence type="ECO:0000313" key="2">
    <source>
        <dbReference type="WBParaSite" id="Smp_173410.1"/>
    </source>
</evidence>
<proteinExistence type="predicted"/>
<keyword evidence="1" id="KW-1185">Reference proteome</keyword>
<dbReference type="Proteomes" id="UP000008854">
    <property type="component" value="Unassembled WGS sequence"/>
</dbReference>